<keyword evidence="2 6" id="KW-0812">Transmembrane</keyword>
<feature type="domain" description="Ion transport" evidence="7">
    <location>
        <begin position="89"/>
        <end position="331"/>
    </location>
</feature>
<dbReference type="PANTHER" id="PTHR10037">
    <property type="entry name" value="VOLTAGE-GATED CATION CHANNEL CALCIUM AND SODIUM"/>
    <property type="match status" value="1"/>
</dbReference>
<evidence type="ECO:0000313" key="9">
    <source>
        <dbReference type="Proteomes" id="UP001189429"/>
    </source>
</evidence>
<accession>A0ABN9SC11</accession>
<protein>
    <recommendedName>
        <fullName evidence="7">Ion transport domain-containing protein</fullName>
    </recommendedName>
</protein>
<dbReference type="SUPFAM" id="SSF81324">
    <property type="entry name" value="Voltage-gated potassium channels"/>
    <property type="match status" value="1"/>
</dbReference>
<evidence type="ECO:0000256" key="6">
    <source>
        <dbReference type="SAM" id="Phobius"/>
    </source>
</evidence>
<dbReference type="PANTHER" id="PTHR10037:SF62">
    <property type="entry name" value="SODIUM CHANNEL PROTEIN 60E"/>
    <property type="match status" value="1"/>
</dbReference>
<keyword evidence="4 6" id="KW-0472">Membrane</keyword>
<dbReference type="Gene3D" id="1.20.120.350">
    <property type="entry name" value="Voltage-gated potassium channels. Chain C"/>
    <property type="match status" value="1"/>
</dbReference>
<comment type="subcellular location">
    <subcellularLocation>
        <location evidence="1">Membrane</location>
        <topology evidence="1">Multi-pass membrane protein</topology>
    </subcellularLocation>
</comment>
<evidence type="ECO:0000256" key="1">
    <source>
        <dbReference type="ARBA" id="ARBA00004141"/>
    </source>
</evidence>
<evidence type="ECO:0000259" key="7">
    <source>
        <dbReference type="Pfam" id="PF00520"/>
    </source>
</evidence>
<dbReference type="Gene3D" id="1.10.287.70">
    <property type="match status" value="1"/>
</dbReference>
<comment type="caution">
    <text evidence="8">The sequence shown here is derived from an EMBL/GenBank/DDBJ whole genome shotgun (WGS) entry which is preliminary data.</text>
</comment>
<evidence type="ECO:0000256" key="3">
    <source>
        <dbReference type="ARBA" id="ARBA00022989"/>
    </source>
</evidence>
<keyword evidence="9" id="KW-1185">Reference proteome</keyword>
<feature type="transmembrane region" description="Helical" evidence="6">
    <location>
        <begin position="126"/>
        <end position="150"/>
    </location>
</feature>
<dbReference type="Proteomes" id="UP001189429">
    <property type="component" value="Unassembled WGS sequence"/>
</dbReference>
<name>A0ABN9SC11_9DINO</name>
<evidence type="ECO:0000256" key="2">
    <source>
        <dbReference type="ARBA" id="ARBA00022692"/>
    </source>
</evidence>
<evidence type="ECO:0000313" key="8">
    <source>
        <dbReference type="EMBL" id="CAK0829525.1"/>
    </source>
</evidence>
<dbReference type="InterPro" id="IPR005821">
    <property type="entry name" value="Ion_trans_dom"/>
</dbReference>
<evidence type="ECO:0000256" key="4">
    <source>
        <dbReference type="ARBA" id="ARBA00023136"/>
    </source>
</evidence>
<feature type="transmembrane region" description="Helical" evidence="6">
    <location>
        <begin position="313"/>
        <end position="331"/>
    </location>
</feature>
<organism evidence="8 9">
    <name type="scientific">Prorocentrum cordatum</name>
    <dbReference type="NCBI Taxonomy" id="2364126"/>
    <lineage>
        <taxon>Eukaryota</taxon>
        <taxon>Sar</taxon>
        <taxon>Alveolata</taxon>
        <taxon>Dinophyceae</taxon>
        <taxon>Prorocentrales</taxon>
        <taxon>Prorocentraceae</taxon>
        <taxon>Prorocentrum</taxon>
    </lineage>
</organism>
<sequence>MRARPRLAGLHRWSAPRSSPGAAARISEGSSRHSSIAEHGPIASASLSVKGERQFRAAVRLTHGSMRRSVHEGTVPNNDRLIASIVKGRTFSIGIACLIVVSTVMIGIETQLLASLSERGPGSETWITALSITNYVLTFLFTVEMVLRLYVFRLDFFLHERVWNLFDVLILLLALGEVALEVTMYAVSDRDISLSDHGGSSKVLRLFRLTRLLRLVRTFRQLKPLRLLLHSLYCAGKSVFWALLLLFTIVYSFGVILTQAVTEHTDAGTRVEDEFLISYYGNLYRSMLSLWWAVSGGISWYELTDPLERTGNAVWSLLFLAYIAFVYFFIFKRITRLLPERHRGSSTRFGAYN</sequence>
<keyword evidence="3 6" id="KW-1133">Transmembrane helix</keyword>
<dbReference type="Pfam" id="PF00520">
    <property type="entry name" value="Ion_trans"/>
    <property type="match status" value="1"/>
</dbReference>
<reference evidence="8" key="1">
    <citation type="submission" date="2023-10" db="EMBL/GenBank/DDBJ databases">
        <authorList>
            <person name="Chen Y."/>
            <person name="Shah S."/>
            <person name="Dougan E. K."/>
            <person name="Thang M."/>
            <person name="Chan C."/>
        </authorList>
    </citation>
    <scope>NUCLEOTIDE SEQUENCE [LARGE SCALE GENOMIC DNA]</scope>
</reference>
<gene>
    <name evidence="8" type="ORF">PCOR1329_LOCUS28438</name>
</gene>
<dbReference type="InterPro" id="IPR043203">
    <property type="entry name" value="VGCC_Ca_Na"/>
</dbReference>
<feature type="transmembrane region" description="Helical" evidence="6">
    <location>
        <begin position="162"/>
        <end position="187"/>
    </location>
</feature>
<feature type="transmembrane region" description="Helical" evidence="6">
    <location>
        <begin position="90"/>
        <end position="114"/>
    </location>
</feature>
<dbReference type="InterPro" id="IPR027359">
    <property type="entry name" value="Volt_channel_dom_sf"/>
</dbReference>
<evidence type="ECO:0000256" key="5">
    <source>
        <dbReference type="SAM" id="MobiDB-lite"/>
    </source>
</evidence>
<dbReference type="EMBL" id="CAUYUJ010010496">
    <property type="protein sequence ID" value="CAK0829525.1"/>
    <property type="molecule type" value="Genomic_DNA"/>
</dbReference>
<feature type="region of interest" description="Disordered" evidence="5">
    <location>
        <begin position="1"/>
        <end position="37"/>
    </location>
</feature>
<feature type="compositionally biased region" description="Low complexity" evidence="5">
    <location>
        <begin position="15"/>
        <end position="27"/>
    </location>
</feature>
<feature type="transmembrane region" description="Helical" evidence="6">
    <location>
        <begin position="283"/>
        <end position="301"/>
    </location>
</feature>
<proteinExistence type="predicted"/>
<feature type="transmembrane region" description="Helical" evidence="6">
    <location>
        <begin position="239"/>
        <end position="262"/>
    </location>
</feature>